<dbReference type="GO" id="GO:0051604">
    <property type="term" value="P:protein maturation"/>
    <property type="evidence" value="ECO:0007669"/>
    <property type="project" value="InterPro"/>
</dbReference>
<keyword evidence="3 4" id="KW-0862">Zinc</keyword>
<evidence type="ECO:0000313" key="6">
    <source>
        <dbReference type="Proteomes" id="UP000294292"/>
    </source>
</evidence>
<feature type="binding site" evidence="4">
    <location>
        <position position="2"/>
    </location>
    <ligand>
        <name>Ni(2+)</name>
        <dbReference type="ChEBI" id="CHEBI:49786"/>
    </ligand>
</feature>
<evidence type="ECO:0000313" key="5">
    <source>
        <dbReference type="EMBL" id="QBP41666.1"/>
    </source>
</evidence>
<protein>
    <recommendedName>
        <fullName evidence="4">Hydrogenase maturation factor HypA</fullName>
    </recommendedName>
</protein>
<dbReference type="HAMAP" id="MF_00213">
    <property type="entry name" value="HypA_HybF"/>
    <property type="match status" value="1"/>
</dbReference>
<comment type="function">
    <text evidence="4">Involved in the maturation of [NiFe] hydrogenases. Required for nickel insertion into the metal center of the hydrogenase.</text>
</comment>
<evidence type="ECO:0000256" key="1">
    <source>
        <dbReference type="ARBA" id="ARBA00022596"/>
    </source>
</evidence>
<dbReference type="GO" id="GO:0016151">
    <property type="term" value="F:nickel cation binding"/>
    <property type="evidence" value="ECO:0007669"/>
    <property type="project" value="UniProtKB-UniRule"/>
</dbReference>
<comment type="similarity">
    <text evidence="4">Belongs to the HypA/HybF family.</text>
</comment>
<reference evidence="5 6" key="1">
    <citation type="submission" date="2019-03" db="EMBL/GenBank/DDBJ databases">
        <title>Complete genome sequence of Paenisporosarcina antarctica CGMCC 1.6503T.</title>
        <authorList>
            <person name="Rong J.-C."/>
            <person name="Chi N.-Y."/>
            <person name="Zhang Q.-F."/>
        </authorList>
    </citation>
    <scope>NUCLEOTIDE SEQUENCE [LARGE SCALE GENOMIC DNA]</scope>
    <source>
        <strain evidence="5 6">CGMCC 1.6503</strain>
    </source>
</reference>
<dbReference type="InterPro" id="IPR000688">
    <property type="entry name" value="HypA/HybF"/>
</dbReference>
<feature type="binding site" evidence="4">
    <location>
        <position position="76"/>
    </location>
    <ligand>
        <name>Zn(2+)</name>
        <dbReference type="ChEBI" id="CHEBI:29105"/>
    </ligand>
</feature>
<keyword evidence="2 4" id="KW-0479">Metal-binding</keyword>
<evidence type="ECO:0000256" key="4">
    <source>
        <dbReference type="HAMAP-Rule" id="MF_00213"/>
    </source>
</evidence>
<dbReference type="OrthoDB" id="9800361at2"/>
<dbReference type="PANTHER" id="PTHR34535:SF3">
    <property type="entry name" value="HYDROGENASE MATURATION FACTOR HYPA"/>
    <property type="match status" value="1"/>
</dbReference>
<proteinExistence type="inferred from homology"/>
<dbReference type="Proteomes" id="UP000294292">
    <property type="component" value="Chromosome"/>
</dbReference>
<evidence type="ECO:0000256" key="2">
    <source>
        <dbReference type="ARBA" id="ARBA00022723"/>
    </source>
</evidence>
<dbReference type="Gene3D" id="3.30.2320.80">
    <property type="match status" value="1"/>
</dbReference>
<accession>A0A4P7A1A6</accession>
<keyword evidence="1 4" id="KW-0533">Nickel</keyword>
<feature type="binding site" evidence="4">
    <location>
        <position position="95"/>
    </location>
    <ligand>
        <name>Zn(2+)</name>
        <dbReference type="ChEBI" id="CHEBI:29105"/>
    </ligand>
</feature>
<gene>
    <name evidence="4" type="primary">hypA</name>
    <name evidence="5" type="ORF">E2636_11160</name>
</gene>
<dbReference type="Pfam" id="PF01155">
    <property type="entry name" value="HypA"/>
    <property type="match status" value="1"/>
</dbReference>
<feature type="binding site" evidence="4">
    <location>
        <position position="92"/>
    </location>
    <ligand>
        <name>Zn(2+)</name>
        <dbReference type="ChEBI" id="CHEBI:29105"/>
    </ligand>
</feature>
<dbReference type="PANTHER" id="PTHR34535">
    <property type="entry name" value="HYDROGENASE MATURATION FACTOR HYPA"/>
    <property type="match status" value="1"/>
</dbReference>
<keyword evidence="6" id="KW-1185">Reference proteome</keyword>
<name>A0A4P7A1A6_9BACL</name>
<feature type="binding site" evidence="4">
    <location>
        <position position="79"/>
    </location>
    <ligand>
        <name>Zn(2+)</name>
        <dbReference type="ChEBI" id="CHEBI:29105"/>
    </ligand>
</feature>
<evidence type="ECO:0000256" key="3">
    <source>
        <dbReference type="ARBA" id="ARBA00022833"/>
    </source>
</evidence>
<organism evidence="5 6">
    <name type="scientific">Paenisporosarcina antarctica</name>
    <dbReference type="NCBI Taxonomy" id="417367"/>
    <lineage>
        <taxon>Bacteria</taxon>
        <taxon>Bacillati</taxon>
        <taxon>Bacillota</taxon>
        <taxon>Bacilli</taxon>
        <taxon>Bacillales</taxon>
        <taxon>Caryophanaceae</taxon>
        <taxon>Paenisporosarcina</taxon>
    </lineage>
</organism>
<dbReference type="EMBL" id="CP038015">
    <property type="protein sequence ID" value="QBP41666.1"/>
    <property type="molecule type" value="Genomic_DNA"/>
</dbReference>
<dbReference type="PIRSF" id="PIRSF004761">
    <property type="entry name" value="Hydrgn_mat_HypA"/>
    <property type="match status" value="1"/>
</dbReference>
<dbReference type="KEGG" id="panc:E2636_11160"/>
<dbReference type="RefSeq" id="WP_134210254.1">
    <property type="nucleotide sequence ID" value="NZ_CP038015.1"/>
</dbReference>
<dbReference type="GO" id="GO:0008270">
    <property type="term" value="F:zinc ion binding"/>
    <property type="evidence" value="ECO:0007669"/>
    <property type="project" value="UniProtKB-UniRule"/>
</dbReference>
<sequence length="121" mass="13809">MHEMSLMWEIINLVSDDARLKGFNKVSKIDVIVGDLSNVLPDALELAFLYFRTDQISFIDVRTELHIIRELAIAKCKSCQLEFEPDYRVALCPMCGHPNCLLIAGETFRVESYEGSDEHES</sequence>
<dbReference type="AlphaFoldDB" id="A0A4P7A1A6"/>